<name>A0AAE7KYL7_CITFR</name>
<organism evidence="1 2">
    <name type="scientific">Citrobacter freundii</name>
    <dbReference type="NCBI Taxonomy" id="546"/>
    <lineage>
        <taxon>Bacteria</taxon>
        <taxon>Pseudomonadati</taxon>
        <taxon>Pseudomonadota</taxon>
        <taxon>Gammaproteobacteria</taxon>
        <taxon>Enterobacterales</taxon>
        <taxon>Enterobacteriaceae</taxon>
        <taxon>Citrobacter</taxon>
        <taxon>Citrobacter freundii complex</taxon>
    </lineage>
</organism>
<evidence type="ECO:0000313" key="1">
    <source>
        <dbReference type="EMBL" id="QLO13705.1"/>
    </source>
</evidence>
<dbReference type="AlphaFoldDB" id="A0AAE7KYL7"/>
<sequence>MGPASVLTSVGRFINQLRFRRSDQTSEAIACVSRALHESEKYFLLLERGHERSEEKEHQISDLWEHAAEPVRRVDREFSSWCRYKARYWLTRDRYTPEEIKQLNIGLDNMNKRMHELMDEN</sequence>
<dbReference type="RefSeq" id="WP_181219494.1">
    <property type="nucleotide sequence ID" value="NZ_CP055538.1"/>
</dbReference>
<accession>A0AAE7KYL7</accession>
<dbReference type="EMBL" id="CP055538">
    <property type="protein sequence ID" value="QLO13705.1"/>
    <property type="molecule type" value="Genomic_DNA"/>
</dbReference>
<gene>
    <name evidence="1" type="ORF">HV183_09815</name>
</gene>
<proteinExistence type="predicted"/>
<dbReference type="Proteomes" id="UP000510650">
    <property type="component" value="Chromosome"/>
</dbReference>
<protein>
    <submittedName>
        <fullName evidence="1">Uncharacterized protein</fullName>
    </submittedName>
</protein>
<evidence type="ECO:0000313" key="2">
    <source>
        <dbReference type="Proteomes" id="UP000510650"/>
    </source>
</evidence>
<reference evidence="2" key="1">
    <citation type="submission" date="2020-06" db="EMBL/GenBank/DDBJ databases">
        <title>REHAB project genomes.</title>
        <authorList>
            <person name="Shaw L.P."/>
        </authorList>
    </citation>
    <scope>NUCLEOTIDE SEQUENCE [LARGE SCALE GENOMIC DNA]</scope>
    <source>
        <strain evidence="2">RHBSTW-00398</strain>
    </source>
</reference>